<sequence length="159" mass="16701">MPGVQLPADLARPALQSQSTGNGLPNETVHDFILGHQGRLWAATMEGPAWFNGQSWEPFPLPGGGASAFVRTLLETPDGSLWFGTESDGLWQHKQGGFTHHWTGNGFLKCVEPPAGVQATGRPNLAAPMKGRSASPGAPGGSWGGNQGCRIPWCGSCGR</sequence>
<reference evidence="2 3" key="1">
    <citation type="submission" date="2020-10" db="EMBL/GenBank/DDBJ databases">
        <title>Connecting structure to function with the recovery of over 1000 high-quality activated sludge metagenome-assembled genomes encoding full-length rRNA genes using long-read sequencing.</title>
        <authorList>
            <person name="Singleton C.M."/>
            <person name="Petriglieri F."/>
            <person name="Kristensen J.M."/>
            <person name="Kirkegaard R.H."/>
            <person name="Michaelsen T.Y."/>
            <person name="Andersen M.H."/>
            <person name="Karst S.M."/>
            <person name="Dueholm M.S."/>
            <person name="Nielsen P.H."/>
            <person name="Albertsen M."/>
        </authorList>
    </citation>
    <scope>NUCLEOTIDE SEQUENCE [LARGE SCALE GENOMIC DNA]</scope>
    <source>
        <strain evidence="2">OdNE_18-Q3-R46-58_MAXAC.008</strain>
    </source>
</reference>
<evidence type="ECO:0000256" key="1">
    <source>
        <dbReference type="SAM" id="MobiDB-lite"/>
    </source>
</evidence>
<protein>
    <submittedName>
        <fullName evidence="2">Uncharacterized protein</fullName>
    </submittedName>
</protein>
<feature type="region of interest" description="Disordered" evidence="1">
    <location>
        <begin position="1"/>
        <end position="26"/>
    </location>
</feature>
<dbReference type="Gene3D" id="2.130.10.10">
    <property type="entry name" value="YVTN repeat-like/Quinoprotein amine dehydrogenase"/>
    <property type="match status" value="1"/>
</dbReference>
<evidence type="ECO:0000313" key="2">
    <source>
        <dbReference type="EMBL" id="MBK8571728.1"/>
    </source>
</evidence>
<gene>
    <name evidence="2" type="ORF">IPN91_03595</name>
</gene>
<dbReference type="Pfam" id="PF07494">
    <property type="entry name" value="Reg_prop"/>
    <property type="match status" value="1"/>
</dbReference>
<dbReference type="SUPFAM" id="SSF63829">
    <property type="entry name" value="Calcium-dependent phosphotriesterase"/>
    <property type="match status" value="1"/>
</dbReference>
<proteinExistence type="predicted"/>
<dbReference type="InterPro" id="IPR015943">
    <property type="entry name" value="WD40/YVTN_repeat-like_dom_sf"/>
</dbReference>
<dbReference type="EMBL" id="JADKCH010000002">
    <property type="protein sequence ID" value="MBK8571728.1"/>
    <property type="molecule type" value="Genomic_DNA"/>
</dbReference>
<dbReference type="AlphaFoldDB" id="A0A936K4Z7"/>
<evidence type="ECO:0000313" key="3">
    <source>
        <dbReference type="Proteomes" id="UP000709959"/>
    </source>
</evidence>
<organism evidence="2 3">
    <name type="scientific">Candidatus Geothrix odensensis</name>
    <dbReference type="NCBI Taxonomy" id="2954440"/>
    <lineage>
        <taxon>Bacteria</taxon>
        <taxon>Pseudomonadati</taxon>
        <taxon>Acidobacteriota</taxon>
        <taxon>Holophagae</taxon>
        <taxon>Holophagales</taxon>
        <taxon>Holophagaceae</taxon>
        <taxon>Geothrix</taxon>
    </lineage>
</organism>
<feature type="compositionally biased region" description="Polar residues" evidence="1">
    <location>
        <begin position="15"/>
        <end position="25"/>
    </location>
</feature>
<feature type="region of interest" description="Disordered" evidence="1">
    <location>
        <begin position="121"/>
        <end position="143"/>
    </location>
</feature>
<dbReference type="InterPro" id="IPR011110">
    <property type="entry name" value="Reg_prop"/>
</dbReference>
<name>A0A936K4Z7_9BACT</name>
<comment type="caution">
    <text evidence="2">The sequence shown here is derived from an EMBL/GenBank/DDBJ whole genome shotgun (WGS) entry which is preliminary data.</text>
</comment>
<accession>A0A936K4Z7</accession>
<dbReference type="Proteomes" id="UP000709959">
    <property type="component" value="Unassembled WGS sequence"/>
</dbReference>